<proteinExistence type="predicted"/>
<gene>
    <name evidence="2" type="ORF">DM02DRAFT_618066</name>
</gene>
<dbReference type="OrthoDB" id="4837440at2759"/>
<feature type="chain" id="PRO_5016150159" evidence="1">
    <location>
        <begin position="19"/>
        <end position="68"/>
    </location>
</feature>
<reference evidence="2 3" key="1">
    <citation type="journal article" date="2018" name="Sci. Rep.">
        <title>Comparative genomics provides insights into the lifestyle and reveals functional heterogeneity of dark septate endophytic fungi.</title>
        <authorList>
            <person name="Knapp D.G."/>
            <person name="Nemeth J.B."/>
            <person name="Barry K."/>
            <person name="Hainaut M."/>
            <person name="Henrissat B."/>
            <person name="Johnson J."/>
            <person name="Kuo A."/>
            <person name="Lim J.H.P."/>
            <person name="Lipzen A."/>
            <person name="Nolan M."/>
            <person name="Ohm R.A."/>
            <person name="Tamas L."/>
            <person name="Grigoriev I.V."/>
            <person name="Spatafora J.W."/>
            <person name="Nagy L.G."/>
            <person name="Kovacs G.M."/>
        </authorList>
    </citation>
    <scope>NUCLEOTIDE SEQUENCE [LARGE SCALE GENOMIC DNA]</scope>
    <source>
        <strain evidence="2 3">DSE2036</strain>
    </source>
</reference>
<evidence type="ECO:0000256" key="1">
    <source>
        <dbReference type="SAM" id="SignalP"/>
    </source>
</evidence>
<feature type="signal peptide" evidence="1">
    <location>
        <begin position="1"/>
        <end position="18"/>
    </location>
</feature>
<dbReference type="AlphaFoldDB" id="A0A2V1DAP7"/>
<keyword evidence="3" id="KW-1185">Reference proteome</keyword>
<evidence type="ECO:0000313" key="3">
    <source>
        <dbReference type="Proteomes" id="UP000244855"/>
    </source>
</evidence>
<dbReference type="EMBL" id="KZ805505">
    <property type="protein sequence ID" value="PVH95168.1"/>
    <property type="molecule type" value="Genomic_DNA"/>
</dbReference>
<organism evidence="2 3">
    <name type="scientific">Periconia macrospinosa</name>
    <dbReference type="NCBI Taxonomy" id="97972"/>
    <lineage>
        <taxon>Eukaryota</taxon>
        <taxon>Fungi</taxon>
        <taxon>Dikarya</taxon>
        <taxon>Ascomycota</taxon>
        <taxon>Pezizomycotina</taxon>
        <taxon>Dothideomycetes</taxon>
        <taxon>Pleosporomycetidae</taxon>
        <taxon>Pleosporales</taxon>
        <taxon>Massarineae</taxon>
        <taxon>Periconiaceae</taxon>
        <taxon>Periconia</taxon>
    </lineage>
</organism>
<accession>A0A2V1DAP7</accession>
<dbReference type="Proteomes" id="UP000244855">
    <property type="component" value="Unassembled WGS sequence"/>
</dbReference>
<name>A0A2V1DAP7_9PLEO</name>
<evidence type="ECO:0000313" key="2">
    <source>
        <dbReference type="EMBL" id="PVH95168.1"/>
    </source>
</evidence>
<keyword evidence="1" id="KW-0732">Signal</keyword>
<sequence>MQFSIITTVLFATLVTSASLPKRQAPYTGPCEQNNCGATGKDCGRALLCVPFPSLDPARREGCTCSSA</sequence>
<protein>
    <submittedName>
        <fullName evidence="2">Uncharacterized protein</fullName>
    </submittedName>
</protein>